<dbReference type="Ensembl" id="ENSCINT00000029114.2">
    <property type="protein sequence ID" value="ENSCINP00000028868.2"/>
    <property type="gene ID" value="ENSCING00000016785.2"/>
</dbReference>
<feature type="region of interest" description="Disordered" evidence="1">
    <location>
        <begin position="231"/>
        <end position="253"/>
    </location>
</feature>
<feature type="region of interest" description="Disordered" evidence="1">
    <location>
        <begin position="1"/>
        <end position="20"/>
    </location>
</feature>
<protein>
    <submittedName>
        <fullName evidence="2">Uncharacterized protein</fullName>
    </submittedName>
</protein>
<reference evidence="3" key="1">
    <citation type="journal article" date="2002" name="Science">
        <title>The draft genome of Ciona intestinalis: insights into chordate and vertebrate origins.</title>
        <authorList>
            <person name="Dehal P."/>
            <person name="Satou Y."/>
            <person name="Campbell R.K."/>
            <person name="Chapman J."/>
            <person name="Degnan B."/>
            <person name="De Tomaso A."/>
            <person name="Davidson B."/>
            <person name="Di Gregorio A."/>
            <person name="Gelpke M."/>
            <person name="Goodstein D.M."/>
            <person name="Harafuji N."/>
            <person name="Hastings K.E."/>
            <person name="Ho I."/>
            <person name="Hotta K."/>
            <person name="Huang W."/>
            <person name="Kawashima T."/>
            <person name="Lemaire P."/>
            <person name="Martinez D."/>
            <person name="Meinertzhagen I.A."/>
            <person name="Necula S."/>
            <person name="Nonaka M."/>
            <person name="Putnam N."/>
            <person name="Rash S."/>
            <person name="Saiga H."/>
            <person name="Satake M."/>
            <person name="Terry A."/>
            <person name="Yamada L."/>
            <person name="Wang H.G."/>
            <person name="Awazu S."/>
            <person name="Azumi K."/>
            <person name="Boore J."/>
            <person name="Branno M."/>
            <person name="Chin-Bow S."/>
            <person name="DeSantis R."/>
            <person name="Doyle S."/>
            <person name="Francino P."/>
            <person name="Keys D.N."/>
            <person name="Haga S."/>
            <person name="Hayashi H."/>
            <person name="Hino K."/>
            <person name="Imai K.S."/>
            <person name="Inaba K."/>
            <person name="Kano S."/>
            <person name="Kobayashi K."/>
            <person name="Kobayashi M."/>
            <person name="Lee B.I."/>
            <person name="Makabe K.W."/>
            <person name="Manohar C."/>
            <person name="Matassi G."/>
            <person name="Medina M."/>
            <person name="Mochizuki Y."/>
            <person name="Mount S."/>
            <person name="Morishita T."/>
            <person name="Miura S."/>
            <person name="Nakayama A."/>
            <person name="Nishizaka S."/>
            <person name="Nomoto H."/>
            <person name="Ohta F."/>
            <person name="Oishi K."/>
            <person name="Rigoutsos I."/>
            <person name="Sano M."/>
            <person name="Sasaki A."/>
            <person name="Sasakura Y."/>
            <person name="Shoguchi E."/>
            <person name="Shin-i T."/>
            <person name="Spagnuolo A."/>
            <person name="Stainier D."/>
            <person name="Suzuki M.M."/>
            <person name="Tassy O."/>
            <person name="Takatori N."/>
            <person name="Tokuoka M."/>
            <person name="Yagi K."/>
            <person name="Yoshizaki F."/>
            <person name="Wada S."/>
            <person name="Zhang C."/>
            <person name="Hyatt P.D."/>
            <person name="Larimer F."/>
            <person name="Detter C."/>
            <person name="Doggett N."/>
            <person name="Glavina T."/>
            <person name="Hawkins T."/>
            <person name="Richardson P."/>
            <person name="Lucas S."/>
            <person name="Kohara Y."/>
            <person name="Levine M."/>
            <person name="Satoh N."/>
            <person name="Rokhsar D.S."/>
        </authorList>
    </citation>
    <scope>NUCLEOTIDE SEQUENCE [LARGE SCALE GENOMIC DNA]</scope>
</reference>
<feature type="region of interest" description="Disordered" evidence="1">
    <location>
        <begin position="29"/>
        <end position="70"/>
    </location>
</feature>
<dbReference type="AlphaFoldDB" id="F6QTK8"/>
<proteinExistence type="predicted"/>
<keyword evidence="3" id="KW-1185">Reference proteome</keyword>
<reference evidence="2" key="2">
    <citation type="submission" date="2025-08" db="UniProtKB">
        <authorList>
            <consortium name="Ensembl"/>
        </authorList>
    </citation>
    <scope>IDENTIFICATION</scope>
</reference>
<feature type="region of interest" description="Disordered" evidence="1">
    <location>
        <begin position="123"/>
        <end position="147"/>
    </location>
</feature>
<evidence type="ECO:0000313" key="3">
    <source>
        <dbReference type="Proteomes" id="UP000008144"/>
    </source>
</evidence>
<dbReference type="Proteomes" id="UP000008144">
    <property type="component" value="Unassembled WGS sequence"/>
</dbReference>
<reference evidence="2" key="3">
    <citation type="submission" date="2025-09" db="UniProtKB">
        <authorList>
            <consortium name="Ensembl"/>
        </authorList>
    </citation>
    <scope>IDENTIFICATION</scope>
</reference>
<feature type="compositionally biased region" description="Polar residues" evidence="1">
    <location>
        <begin position="53"/>
        <end position="63"/>
    </location>
</feature>
<evidence type="ECO:0000256" key="1">
    <source>
        <dbReference type="SAM" id="MobiDB-lite"/>
    </source>
</evidence>
<feature type="compositionally biased region" description="Basic and acidic residues" evidence="1">
    <location>
        <begin position="127"/>
        <end position="141"/>
    </location>
</feature>
<sequence length="253" mass="29447">MARKKRSLNKEDTSDFETPRTLIQQVISHGDNEKTIQRERRKTRKSKLLTIEQPDTLQSGTDDNAQENDKTTVAVETSLVTPRTALHAVIKTHDVINTVKPSNRHKKLTESLVQIPDSELQELVDQESSKQLEPPQRHENEQNPDTSINEYRRKLNEKLRKLKLHTRENTSIQLEPNIELPTLPTFHSTQLQNDSSEYIETFSQKLKEKLLPFKTQLSQIEKSHQDEVIFENENEENDNQHSDQLVENISKEK</sequence>
<accession>F6QTK8</accession>
<dbReference type="OMA" id="HAVIKTH"/>
<dbReference type="InParanoid" id="F6QTK8"/>
<name>F6QTK8_CIOIN</name>
<evidence type="ECO:0000313" key="2">
    <source>
        <dbReference type="Ensembl" id="ENSCINP00000028868.2"/>
    </source>
</evidence>
<organism evidence="2 3">
    <name type="scientific">Ciona intestinalis</name>
    <name type="common">Transparent sea squirt</name>
    <name type="synonym">Ascidia intestinalis</name>
    <dbReference type="NCBI Taxonomy" id="7719"/>
    <lineage>
        <taxon>Eukaryota</taxon>
        <taxon>Metazoa</taxon>
        <taxon>Chordata</taxon>
        <taxon>Tunicata</taxon>
        <taxon>Ascidiacea</taxon>
        <taxon>Phlebobranchia</taxon>
        <taxon>Cionidae</taxon>
        <taxon>Ciona</taxon>
    </lineage>
</organism>
<dbReference type="GeneTree" id="ENSGT00660000096400"/>
<dbReference type="HOGENOM" id="CLU_1100567_0_0_1"/>